<accession>A0A8J3EKH7</accession>
<organism evidence="2 3">
    <name type="scientific">Pullulanibacillus pueri</name>
    <dbReference type="NCBI Taxonomy" id="1437324"/>
    <lineage>
        <taxon>Bacteria</taxon>
        <taxon>Bacillati</taxon>
        <taxon>Bacillota</taxon>
        <taxon>Bacilli</taxon>
        <taxon>Bacillales</taxon>
        <taxon>Sporolactobacillaceae</taxon>
        <taxon>Pullulanibacillus</taxon>
    </lineage>
</organism>
<sequence length="99" mass="11705">MPKCHYCGKTWTWKQTFKCNLTFKKRKKCPYCGEPNYMTFRTFHRLEGFACAFILIAVILTFMKLPHLLTLAFDAGLIILWLLIVPFQYEFTDKEEGPT</sequence>
<keyword evidence="1" id="KW-1133">Transmembrane helix</keyword>
<reference evidence="2" key="2">
    <citation type="submission" date="2020-09" db="EMBL/GenBank/DDBJ databases">
        <authorList>
            <person name="Sun Q."/>
            <person name="Zhou Y."/>
        </authorList>
    </citation>
    <scope>NUCLEOTIDE SEQUENCE</scope>
    <source>
        <strain evidence="2">CGMCC 1.12777</strain>
    </source>
</reference>
<feature type="transmembrane region" description="Helical" evidence="1">
    <location>
        <begin position="43"/>
        <end position="62"/>
    </location>
</feature>
<gene>
    <name evidence="2" type="ORF">GCM10007096_03210</name>
</gene>
<evidence type="ECO:0000256" key="1">
    <source>
        <dbReference type="SAM" id="Phobius"/>
    </source>
</evidence>
<evidence type="ECO:0000313" key="3">
    <source>
        <dbReference type="Proteomes" id="UP000656813"/>
    </source>
</evidence>
<proteinExistence type="predicted"/>
<dbReference type="AlphaFoldDB" id="A0A8J3EKH7"/>
<dbReference type="EMBL" id="BMFV01000001">
    <property type="protein sequence ID" value="GGH74700.1"/>
    <property type="molecule type" value="Genomic_DNA"/>
</dbReference>
<evidence type="ECO:0000313" key="2">
    <source>
        <dbReference type="EMBL" id="GGH74700.1"/>
    </source>
</evidence>
<dbReference type="Proteomes" id="UP000656813">
    <property type="component" value="Unassembled WGS sequence"/>
</dbReference>
<keyword evidence="3" id="KW-1185">Reference proteome</keyword>
<name>A0A8J3EKH7_9BACL</name>
<keyword evidence="1" id="KW-0472">Membrane</keyword>
<dbReference type="NCBIfam" id="TIGR04104">
    <property type="entry name" value="cxxc_20_cxxc"/>
    <property type="match status" value="1"/>
</dbReference>
<comment type="caution">
    <text evidence="2">The sequence shown here is derived from an EMBL/GenBank/DDBJ whole genome shotgun (WGS) entry which is preliminary data.</text>
</comment>
<evidence type="ECO:0008006" key="4">
    <source>
        <dbReference type="Google" id="ProtNLM"/>
    </source>
</evidence>
<dbReference type="InterPro" id="IPR026369">
    <property type="entry name" value="CxxC_20_CxxC"/>
</dbReference>
<dbReference type="RefSeq" id="WP_188495357.1">
    <property type="nucleotide sequence ID" value="NZ_BMFV01000001.1"/>
</dbReference>
<keyword evidence="1" id="KW-0812">Transmembrane</keyword>
<reference evidence="2" key="1">
    <citation type="journal article" date="2014" name="Int. J. Syst. Evol. Microbiol.">
        <title>Complete genome sequence of Corynebacterium casei LMG S-19264T (=DSM 44701T), isolated from a smear-ripened cheese.</title>
        <authorList>
            <consortium name="US DOE Joint Genome Institute (JGI-PGF)"/>
            <person name="Walter F."/>
            <person name="Albersmeier A."/>
            <person name="Kalinowski J."/>
            <person name="Ruckert C."/>
        </authorList>
    </citation>
    <scope>NUCLEOTIDE SEQUENCE</scope>
    <source>
        <strain evidence="2">CGMCC 1.12777</strain>
    </source>
</reference>
<protein>
    <recommendedName>
        <fullName evidence="4">Cxxc_20_cxxc protein</fullName>
    </recommendedName>
</protein>
<feature type="transmembrane region" description="Helical" evidence="1">
    <location>
        <begin position="69"/>
        <end position="89"/>
    </location>
</feature>